<evidence type="ECO:0000313" key="1">
    <source>
        <dbReference type="EMBL" id="KAJ6802711.1"/>
    </source>
</evidence>
<reference evidence="2" key="1">
    <citation type="journal article" date="2023" name="GigaByte">
        <title>Genome assembly of the bearded iris, Iris pallida Lam.</title>
        <authorList>
            <person name="Bruccoleri R.E."/>
            <person name="Oakeley E.J."/>
            <person name="Faust A.M.E."/>
            <person name="Altorfer M."/>
            <person name="Dessus-Babus S."/>
            <person name="Burckhardt D."/>
            <person name="Oertli M."/>
            <person name="Naumann U."/>
            <person name="Petersen F."/>
            <person name="Wong J."/>
        </authorList>
    </citation>
    <scope>NUCLEOTIDE SEQUENCE</scope>
    <source>
        <strain evidence="2">GSM-AAB239-AS_SAM_17_03QT</strain>
    </source>
</reference>
<protein>
    <submittedName>
        <fullName evidence="2">E3 ubiquitin-protein ligase UPL1-like</fullName>
    </submittedName>
</protein>
<evidence type="ECO:0000313" key="2">
    <source>
        <dbReference type="EMBL" id="KAJ6831401.1"/>
    </source>
</evidence>
<evidence type="ECO:0000313" key="3">
    <source>
        <dbReference type="Proteomes" id="UP001140949"/>
    </source>
</evidence>
<dbReference type="EMBL" id="JANAVB010037020">
    <property type="protein sequence ID" value="KAJ6802711.1"/>
    <property type="molecule type" value="Genomic_DNA"/>
</dbReference>
<gene>
    <name evidence="1" type="ORF">M6B38_191175</name>
    <name evidence="2" type="ORF">M6B38_349835</name>
</gene>
<accession>A0AAX6GT19</accession>
<dbReference type="Proteomes" id="UP001140949">
    <property type="component" value="Unassembled WGS sequence"/>
</dbReference>
<comment type="caution">
    <text evidence="2">The sequence shown here is derived from an EMBL/GenBank/DDBJ whole genome shotgun (WGS) entry which is preliminary data.</text>
</comment>
<name>A0AAX6GT19_IRIPA</name>
<organism evidence="2 3">
    <name type="scientific">Iris pallida</name>
    <name type="common">Sweet iris</name>
    <dbReference type="NCBI Taxonomy" id="29817"/>
    <lineage>
        <taxon>Eukaryota</taxon>
        <taxon>Viridiplantae</taxon>
        <taxon>Streptophyta</taxon>
        <taxon>Embryophyta</taxon>
        <taxon>Tracheophyta</taxon>
        <taxon>Spermatophyta</taxon>
        <taxon>Magnoliopsida</taxon>
        <taxon>Liliopsida</taxon>
        <taxon>Asparagales</taxon>
        <taxon>Iridaceae</taxon>
        <taxon>Iridoideae</taxon>
        <taxon>Irideae</taxon>
        <taxon>Iris</taxon>
    </lineage>
</organism>
<dbReference type="EMBL" id="JANAVB010016800">
    <property type="protein sequence ID" value="KAJ6831401.1"/>
    <property type="molecule type" value="Genomic_DNA"/>
</dbReference>
<sequence length="43" mass="5060">MKKGQRKVRNLSVRVNKSLTVLASYIFNQFILTPRFPITEDYS</sequence>
<dbReference type="AlphaFoldDB" id="A0AAX6GT19"/>
<reference evidence="2" key="2">
    <citation type="submission" date="2023-04" db="EMBL/GenBank/DDBJ databases">
        <authorList>
            <person name="Bruccoleri R.E."/>
            <person name="Oakeley E.J."/>
            <person name="Faust A.-M."/>
            <person name="Dessus-Babus S."/>
            <person name="Altorfer M."/>
            <person name="Burckhardt D."/>
            <person name="Oertli M."/>
            <person name="Naumann U."/>
            <person name="Petersen F."/>
            <person name="Wong J."/>
        </authorList>
    </citation>
    <scope>NUCLEOTIDE SEQUENCE</scope>
    <source>
        <strain evidence="2">GSM-AAB239-AS_SAM_17_03QT</strain>
        <tissue evidence="2">Leaf</tissue>
    </source>
</reference>
<keyword evidence="3" id="KW-1185">Reference proteome</keyword>
<proteinExistence type="predicted"/>